<dbReference type="InterPro" id="IPR011917">
    <property type="entry name" value="ABC_transpr_lipidA"/>
</dbReference>
<keyword evidence="3" id="KW-1003">Cell membrane</keyword>
<feature type="transmembrane region" description="Helical" evidence="11">
    <location>
        <begin position="166"/>
        <end position="183"/>
    </location>
</feature>
<feature type="transmembrane region" description="Helical" evidence="11">
    <location>
        <begin position="87"/>
        <end position="110"/>
    </location>
</feature>
<dbReference type="SUPFAM" id="SSF52540">
    <property type="entry name" value="P-loop containing nucleoside triphosphate hydrolases"/>
    <property type="match status" value="1"/>
</dbReference>
<dbReference type="PROSITE" id="PS50893">
    <property type="entry name" value="ABC_TRANSPORTER_2"/>
    <property type="match status" value="1"/>
</dbReference>
<dbReference type="InterPro" id="IPR039421">
    <property type="entry name" value="Type_1_exporter"/>
</dbReference>
<organism evidence="14 15">
    <name type="scientific">Dasania phycosphaerae</name>
    <dbReference type="NCBI Taxonomy" id="2950436"/>
    <lineage>
        <taxon>Bacteria</taxon>
        <taxon>Pseudomonadati</taxon>
        <taxon>Pseudomonadota</taxon>
        <taxon>Gammaproteobacteria</taxon>
        <taxon>Cellvibrionales</taxon>
        <taxon>Spongiibacteraceae</taxon>
        <taxon>Dasania</taxon>
    </lineage>
</organism>
<evidence type="ECO:0000313" key="14">
    <source>
        <dbReference type="EMBL" id="MCZ0864322.1"/>
    </source>
</evidence>
<dbReference type="Pfam" id="PF00664">
    <property type="entry name" value="ABC_membrane"/>
    <property type="match status" value="1"/>
</dbReference>
<keyword evidence="4 11" id="KW-0812">Transmembrane</keyword>
<protein>
    <submittedName>
        <fullName evidence="14">Lipid A export permease/ATP-binding protein MsbA</fullName>
    </submittedName>
</protein>
<dbReference type="AlphaFoldDB" id="A0A9J6RIW7"/>
<keyword evidence="15" id="KW-1185">Reference proteome</keyword>
<evidence type="ECO:0000259" key="13">
    <source>
        <dbReference type="PROSITE" id="PS50929"/>
    </source>
</evidence>
<proteinExistence type="predicted"/>
<evidence type="ECO:0000313" key="15">
    <source>
        <dbReference type="Proteomes" id="UP001069090"/>
    </source>
</evidence>
<evidence type="ECO:0000256" key="9">
    <source>
        <dbReference type="ARBA" id="ARBA00023055"/>
    </source>
</evidence>
<dbReference type="RefSeq" id="WP_258330475.1">
    <property type="nucleotide sequence ID" value="NZ_JAPTGG010000002.1"/>
</dbReference>
<dbReference type="InterPro" id="IPR027417">
    <property type="entry name" value="P-loop_NTPase"/>
</dbReference>
<dbReference type="Proteomes" id="UP001069090">
    <property type="component" value="Unassembled WGS sequence"/>
</dbReference>
<gene>
    <name evidence="14" type="primary">msbA</name>
    <name evidence="14" type="ORF">O0V09_03875</name>
</gene>
<evidence type="ECO:0000256" key="4">
    <source>
        <dbReference type="ARBA" id="ARBA00022692"/>
    </source>
</evidence>
<reference evidence="14 15" key="1">
    <citation type="submission" date="2022-12" db="EMBL/GenBank/DDBJ databases">
        <title>Dasania phycosphaerae sp. nov., isolated from particulate material of the south coast of Korea.</title>
        <authorList>
            <person name="Jiang Y."/>
        </authorList>
    </citation>
    <scope>NUCLEOTIDE SEQUENCE [LARGE SCALE GENOMIC DNA]</scope>
    <source>
        <strain evidence="14 15">GY-19</strain>
    </source>
</reference>
<feature type="domain" description="ABC transmembrane type-1" evidence="13">
    <location>
        <begin position="28"/>
        <end position="329"/>
    </location>
</feature>
<dbReference type="Gene3D" id="3.40.50.300">
    <property type="entry name" value="P-loop containing nucleotide triphosphate hydrolases"/>
    <property type="match status" value="1"/>
</dbReference>
<dbReference type="InterPro" id="IPR017871">
    <property type="entry name" value="ABC_transporter-like_CS"/>
</dbReference>
<dbReference type="EMBL" id="JAPTGG010000002">
    <property type="protein sequence ID" value="MCZ0864322.1"/>
    <property type="molecule type" value="Genomic_DNA"/>
</dbReference>
<keyword evidence="10 11" id="KW-0472">Membrane</keyword>
<dbReference type="Gene3D" id="1.20.1560.10">
    <property type="entry name" value="ABC transporter type 1, transmembrane domain"/>
    <property type="match status" value="1"/>
</dbReference>
<dbReference type="InterPro" id="IPR011527">
    <property type="entry name" value="ABC1_TM_dom"/>
</dbReference>
<evidence type="ECO:0000256" key="11">
    <source>
        <dbReference type="SAM" id="Phobius"/>
    </source>
</evidence>
<feature type="transmembrane region" description="Helical" evidence="11">
    <location>
        <begin position="189"/>
        <end position="207"/>
    </location>
</feature>
<dbReference type="PANTHER" id="PTHR43394:SF1">
    <property type="entry name" value="ATP-BINDING CASSETTE SUB-FAMILY B MEMBER 10, MITOCHONDRIAL"/>
    <property type="match status" value="1"/>
</dbReference>
<dbReference type="NCBIfam" id="TIGR02203">
    <property type="entry name" value="MsbA_lipidA"/>
    <property type="match status" value="1"/>
</dbReference>
<feature type="domain" description="ABC transporter" evidence="12">
    <location>
        <begin position="361"/>
        <end position="597"/>
    </location>
</feature>
<dbReference type="GO" id="GO:0016887">
    <property type="term" value="F:ATP hydrolysis activity"/>
    <property type="evidence" value="ECO:0007669"/>
    <property type="project" value="InterPro"/>
</dbReference>
<comment type="caution">
    <text evidence="14">The sequence shown here is derived from an EMBL/GenBank/DDBJ whole genome shotgun (WGS) entry which is preliminary data.</text>
</comment>
<evidence type="ECO:0000259" key="12">
    <source>
        <dbReference type="PROSITE" id="PS50893"/>
    </source>
</evidence>
<evidence type="ECO:0000256" key="3">
    <source>
        <dbReference type="ARBA" id="ARBA00022475"/>
    </source>
</evidence>
<dbReference type="PROSITE" id="PS00211">
    <property type="entry name" value="ABC_TRANSPORTER_1"/>
    <property type="match status" value="1"/>
</dbReference>
<evidence type="ECO:0000256" key="8">
    <source>
        <dbReference type="ARBA" id="ARBA00022989"/>
    </source>
</evidence>
<keyword evidence="7" id="KW-1278">Translocase</keyword>
<comment type="subcellular location">
    <subcellularLocation>
        <location evidence="1">Cell membrane</location>
        <topology evidence="1">Multi-pass membrane protein</topology>
    </subcellularLocation>
</comment>
<evidence type="ECO:0000256" key="1">
    <source>
        <dbReference type="ARBA" id="ARBA00004651"/>
    </source>
</evidence>
<keyword evidence="6" id="KW-0067">ATP-binding</keyword>
<evidence type="ECO:0000256" key="7">
    <source>
        <dbReference type="ARBA" id="ARBA00022967"/>
    </source>
</evidence>
<dbReference type="InterPro" id="IPR036640">
    <property type="entry name" value="ABC1_TM_sf"/>
</dbReference>
<dbReference type="GO" id="GO:0034040">
    <property type="term" value="F:ATPase-coupled lipid transmembrane transporter activity"/>
    <property type="evidence" value="ECO:0007669"/>
    <property type="project" value="InterPro"/>
</dbReference>
<dbReference type="PANTHER" id="PTHR43394">
    <property type="entry name" value="ATP-DEPENDENT PERMEASE MDL1, MITOCHONDRIAL"/>
    <property type="match status" value="1"/>
</dbReference>
<keyword evidence="9" id="KW-0445">Lipid transport</keyword>
<dbReference type="GO" id="GO:0005886">
    <property type="term" value="C:plasma membrane"/>
    <property type="evidence" value="ECO:0007669"/>
    <property type="project" value="UniProtKB-SubCell"/>
</dbReference>
<dbReference type="PROSITE" id="PS50929">
    <property type="entry name" value="ABC_TM1F"/>
    <property type="match status" value="1"/>
</dbReference>
<evidence type="ECO:0000256" key="5">
    <source>
        <dbReference type="ARBA" id="ARBA00022741"/>
    </source>
</evidence>
<evidence type="ECO:0000256" key="6">
    <source>
        <dbReference type="ARBA" id="ARBA00022840"/>
    </source>
</evidence>
<sequence>MSKINTDGDLTAYLRLLRYVTEYWFVFALSIIGFMIFSVSQIAMADLMGFIVDSINGSLANNSGGIVASLVMDIAGDNMQPSQARNWIVGSIILLGLMRGVGFFFGHYYITYISRHLIHKLRCNIFDHMLLVPSKEYDGQSSGFLISKIIFNVEQVTKAVTSSLKIIIREGLFSAGLVAYLFYVNWQLSLFLFLALPVVALIVTWVSKRFRKISEKIQVSMGEVTQVTSETISAYKEVRVFGGLDTERAKFHKASNKNLDQSVKMGFYNAISPPVIQQPVTLVLAFLVWVGLGLSGEMSAGTFVAYLTAAMLLPKPIRQLSEVFSDVQKGLAAATDVFGFLDSQVEKDEGTYQVEKVDGEIEFKNINFGYNDENGHVLHDINLTIKPGQTVALVGSSGSGKSSLASLITRFYDYSEGVIYLDGKPITDYSLENLRSHIAVVTQSVTLFNDTIRNNIAYGAMADASDDDIHAAVNAAHAQDFIANLPQGLDTITGEDGVMLSGGQRQRLAIARALLKDAPILILDEATSALDNQSERHIQDALEAVMESRTTLVIAHRLSTIENADIIVVMEQGRIVEQGDHDSLLALGGRYADLHKNQFNDSPTD</sequence>
<dbReference type="FunFam" id="3.40.50.300:FF:000140">
    <property type="entry name" value="Lipid A export ATP-binding/permease protein MsbA"/>
    <property type="match status" value="1"/>
</dbReference>
<evidence type="ECO:0000256" key="10">
    <source>
        <dbReference type="ARBA" id="ARBA00023136"/>
    </source>
</evidence>
<keyword evidence="5" id="KW-0547">Nucleotide-binding</keyword>
<dbReference type="CDD" id="cd18552">
    <property type="entry name" value="ABC_6TM_MsbA_like"/>
    <property type="match status" value="1"/>
</dbReference>
<dbReference type="Pfam" id="PF00005">
    <property type="entry name" value="ABC_tran"/>
    <property type="match status" value="1"/>
</dbReference>
<name>A0A9J6RIW7_9GAMM</name>
<evidence type="ECO:0000256" key="2">
    <source>
        <dbReference type="ARBA" id="ARBA00022448"/>
    </source>
</evidence>
<dbReference type="GO" id="GO:0015421">
    <property type="term" value="F:ABC-type oligopeptide transporter activity"/>
    <property type="evidence" value="ECO:0007669"/>
    <property type="project" value="TreeGrafter"/>
</dbReference>
<dbReference type="SMART" id="SM00382">
    <property type="entry name" value="AAA"/>
    <property type="match status" value="1"/>
</dbReference>
<keyword evidence="2" id="KW-0813">Transport</keyword>
<dbReference type="GO" id="GO:0005524">
    <property type="term" value="F:ATP binding"/>
    <property type="evidence" value="ECO:0007669"/>
    <property type="project" value="UniProtKB-KW"/>
</dbReference>
<dbReference type="InterPro" id="IPR003439">
    <property type="entry name" value="ABC_transporter-like_ATP-bd"/>
</dbReference>
<feature type="transmembrane region" description="Helical" evidence="11">
    <location>
        <begin position="23"/>
        <end position="44"/>
    </location>
</feature>
<dbReference type="InterPro" id="IPR003593">
    <property type="entry name" value="AAA+_ATPase"/>
</dbReference>
<keyword evidence="8 11" id="KW-1133">Transmembrane helix</keyword>
<accession>A0A9J6RIW7</accession>
<dbReference type="SUPFAM" id="SSF90123">
    <property type="entry name" value="ABC transporter transmembrane region"/>
    <property type="match status" value="1"/>
</dbReference>